<evidence type="ECO:0000313" key="1">
    <source>
        <dbReference type="EMBL" id="ENU99360.1"/>
    </source>
</evidence>
<protein>
    <submittedName>
        <fullName evidence="1">Uncharacterized protein</fullName>
    </submittedName>
</protein>
<dbReference type="Proteomes" id="UP000013070">
    <property type="component" value="Unassembled WGS sequence"/>
</dbReference>
<gene>
    <name evidence="1" type="ORF">F969_01679</name>
</gene>
<dbReference type="AlphaFoldDB" id="N8VIH4"/>
<proteinExistence type="predicted"/>
<dbReference type="HOGENOM" id="CLU_328912_0_0_6"/>
<reference evidence="1 2" key="1">
    <citation type="submission" date="2013-02" db="EMBL/GenBank/DDBJ databases">
        <title>The Genome Sequence of Acinetobacter sp. NIPH 899.</title>
        <authorList>
            <consortium name="The Broad Institute Genome Sequencing Platform"/>
            <consortium name="The Broad Institute Genome Sequencing Center for Infectious Disease"/>
            <person name="Cerqueira G."/>
            <person name="Feldgarden M."/>
            <person name="Courvalin P."/>
            <person name="Perichon B."/>
            <person name="Grillot-Courvalin C."/>
            <person name="Clermont D."/>
            <person name="Rocha E."/>
            <person name="Yoon E.-J."/>
            <person name="Nemec A."/>
            <person name="Walker B."/>
            <person name="Young S.K."/>
            <person name="Zeng Q."/>
            <person name="Gargeya S."/>
            <person name="Fitzgerald M."/>
            <person name="Haas B."/>
            <person name="Abouelleil A."/>
            <person name="Alvarado L."/>
            <person name="Arachchi H.M."/>
            <person name="Berlin A.M."/>
            <person name="Chapman S.B."/>
            <person name="Dewar J."/>
            <person name="Goldberg J."/>
            <person name="Griggs A."/>
            <person name="Gujja S."/>
            <person name="Hansen M."/>
            <person name="Howarth C."/>
            <person name="Imamovic A."/>
            <person name="Larimer J."/>
            <person name="McCowan C."/>
            <person name="Murphy C."/>
            <person name="Neiman D."/>
            <person name="Pearson M."/>
            <person name="Priest M."/>
            <person name="Roberts A."/>
            <person name="Saif S."/>
            <person name="Shea T."/>
            <person name="Sisk P."/>
            <person name="Sykes S."/>
            <person name="Wortman J."/>
            <person name="Nusbaum C."/>
            <person name="Birren B."/>
        </authorList>
    </citation>
    <scope>NUCLEOTIDE SEQUENCE [LARGE SCALE GENOMIC DNA]</scope>
    <source>
        <strain evidence="1 2">NIPH 899</strain>
    </source>
</reference>
<comment type="caution">
    <text evidence="1">The sequence shown here is derived from an EMBL/GenBank/DDBJ whole genome shotgun (WGS) entry which is preliminary data.</text>
</comment>
<organism evidence="1 2">
    <name type="scientific">Acinetobacter variabilis</name>
    <dbReference type="NCBI Taxonomy" id="70346"/>
    <lineage>
        <taxon>Bacteria</taxon>
        <taxon>Pseudomonadati</taxon>
        <taxon>Pseudomonadota</taxon>
        <taxon>Gammaproteobacteria</taxon>
        <taxon>Moraxellales</taxon>
        <taxon>Moraxellaceae</taxon>
        <taxon>Acinetobacter</taxon>
    </lineage>
</organism>
<name>N8VIH4_9GAMM</name>
<sequence length="873" mass="102567">MFFDWACIYSDDKVASNKGHQYRSGSLDLALSQHTELKNFFYIPSNFPKIPVISGKWFESINKMAIGATQILPIEGRTSYLTFIVFLSSDEIKTYSNILPLLKFIIQPSTILKDICDKITLKKIPIEISFLPTEINIDLINKAKNFIFNICDNYSSKNSSHKVIVQDEIYSLDDYILLLSLIWSLSLPTIRKDFHWIGLIKYIDIPLENLTKFIFIDKVTQQWQYLFNEGKFNLSNKNIDNPLVSLYTKYIDNGIDDYEILSNYQGGLEDLYLLNSCCSYFGGLNSQHENTTKINIVLSLCSNMNQMLSQNILGKEFFEKQYISLQEKLSILISEVNDIAQVKRFFADKNCLINSENLISLDLKINSFINDGQKLDKAILAHAIKFEWVGSYISNIYNKININEIGVLKSFLSTILQNIGIDREKYFLNLFYNYKMNLFENIINFNFHTNELVLTQYLIFLDFFKKYEWNEFSTFFSIIYISANESIKKSEFLEVLENIDKLSLYDNKLIKIIKCMWGGAKFTNLFIESEDIKFLDKYSDFILENLELIKLANINKFIVELYVNLLPCMSIENKKNIFNQDYFDLILKFMLDEKLTTYIPTFLMHLQELKKLHLYNLNYKYRDLLWPLNGSKNYLRPTTIQCISIDKPIISLEDVLFNEINTYLVNCKITKINNYLILYLKDQRVIYSVNHDIVLNLLSSHMSPDEMRMYVSNMKCKKGGLKKIIDFFKEDNRSKFKKIRDYHRIVILDSMSFEEKLEVSFPNSLNDINIGFNQWKLSFQNCLINLINTRLELEVICSSSKINYKHFSNGDSLAEFISIIVNKVFDHNIVKPLFFIESIQSHLGIKSDYTYMDPYNNYKLFIMLKKYYITYFS</sequence>
<keyword evidence="2" id="KW-1185">Reference proteome</keyword>
<dbReference type="RefSeq" id="WP_004782824.1">
    <property type="nucleotide sequence ID" value="NZ_KB849403.1"/>
</dbReference>
<dbReference type="EMBL" id="APPE01000051">
    <property type="protein sequence ID" value="ENU99360.1"/>
    <property type="molecule type" value="Genomic_DNA"/>
</dbReference>
<dbReference type="PATRIC" id="fig|1217710.3.peg.1587"/>
<evidence type="ECO:0000313" key="2">
    <source>
        <dbReference type="Proteomes" id="UP000013070"/>
    </source>
</evidence>
<accession>N8VIH4</accession>